<proteinExistence type="predicted"/>
<evidence type="ECO:0000313" key="3">
    <source>
        <dbReference type="Proteomes" id="UP001381003"/>
    </source>
</evidence>
<keyword evidence="3" id="KW-1185">Reference proteome</keyword>
<evidence type="ECO:0000256" key="1">
    <source>
        <dbReference type="SAM" id="MobiDB-lite"/>
    </source>
</evidence>
<feature type="region of interest" description="Disordered" evidence="1">
    <location>
        <begin position="41"/>
        <end position="87"/>
    </location>
</feature>
<sequence length="87" mass="9480">MLAGTIPQDDLTEAAVERFLEVLGDDELLLLELDAVIDSDPPAETACARGGRDRERVALTPEDDVPGPTLHPPPIEPWARERSPPRS</sequence>
<evidence type="ECO:0000313" key="2">
    <source>
        <dbReference type="EMBL" id="WWF05630.1"/>
    </source>
</evidence>
<organism evidence="2 3">
    <name type="scientific">Janibacter terrae</name>
    <dbReference type="NCBI Taxonomy" id="103817"/>
    <lineage>
        <taxon>Bacteria</taxon>
        <taxon>Bacillati</taxon>
        <taxon>Actinomycetota</taxon>
        <taxon>Actinomycetes</taxon>
        <taxon>Micrococcales</taxon>
        <taxon>Intrasporangiaceae</taxon>
        <taxon>Janibacter</taxon>
    </lineage>
</organism>
<dbReference type="EMBL" id="CP104874">
    <property type="protein sequence ID" value="WWF05630.1"/>
    <property type="molecule type" value="Genomic_DNA"/>
</dbReference>
<dbReference type="RefSeq" id="WP_068325330.1">
    <property type="nucleotide sequence ID" value="NZ_CP104874.1"/>
</dbReference>
<evidence type="ECO:0008006" key="4">
    <source>
        <dbReference type="Google" id="ProtNLM"/>
    </source>
</evidence>
<dbReference type="Proteomes" id="UP001381003">
    <property type="component" value="Chromosome"/>
</dbReference>
<feature type="compositionally biased region" description="Basic and acidic residues" evidence="1">
    <location>
        <begin position="78"/>
        <end position="87"/>
    </location>
</feature>
<accession>A0ABZ2FGH9</accession>
<reference evidence="2 3" key="1">
    <citation type="submission" date="2022-09" db="EMBL/GenBank/DDBJ databases">
        <title>Complete genome sequence of Janibacter terrae strain COS04-44, PCL-degrading bacteria isolated from oil spilled coast.</title>
        <authorList>
            <person name="Park H."/>
            <person name="Kim J.Y."/>
            <person name="An S.H."/>
            <person name="Lee C.M."/>
            <person name="Weon H.-Y."/>
        </authorList>
    </citation>
    <scope>NUCLEOTIDE SEQUENCE [LARGE SCALE GENOMIC DNA]</scope>
    <source>
        <strain evidence="2 3">COS04-44</strain>
    </source>
</reference>
<name>A0ABZ2FGH9_9MICO</name>
<protein>
    <recommendedName>
        <fullName evidence="4">Anti-sigma factor</fullName>
    </recommendedName>
</protein>
<gene>
    <name evidence="2" type="ORF">N5P18_01800</name>
</gene>